<dbReference type="EMBL" id="JAEDAH010000024">
    <property type="protein sequence ID" value="MCA6063073.1"/>
    <property type="molecule type" value="Genomic_DNA"/>
</dbReference>
<dbReference type="InterPro" id="IPR005017">
    <property type="entry name" value="OMPP1/FadL/TodX"/>
</dbReference>
<dbReference type="Gene3D" id="2.40.160.60">
    <property type="entry name" value="Outer membrane protein transport protein (OMPP1/FadL/TodX)"/>
    <property type="match status" value="1"/>
</dbReference>
<dbReference type="Pfam" id="PF03349">
    <property type="entry name" value="Toluene_X"/>
    <property type="match status" value="1"/>
</dbReference>
<name>A0ABS7ZMZ2_9GAMM</name>
<evidence type="ECO:0000313" key="10">
    <source>
        <dbReference type="Proteomes" id="UP000714380"/>
    </source>
</evidence>
<reference evidence="9 10" key="1">
    <citation type="submission" date="2020-12" db="EMBL/GenBank/DDBJ databases">
        <title>Novel Thalassolituus-related marine hydrocarbonoclastic bacteria mediated algae-derived hydrocarbons mineralization in twilight zone of the northern South China Sea.</title>
        <authorList>
            <person name="Dong C."/>
        </authorList>
    </citation>
    <scope>NUCLEOTIDE SEQUENCE [LARGE SCALE GENOMIC DNA]</scope>
    <source>
        <strain evidence="9 10">IMCC1826</strain>
    </source>
</reference>
<keyword evidence="10" id="KW-1185">Reference proteome</keyword>
<sequence>MSQVLRISSAIALAGLAFSAQATNGYFTHATSVRAQGMAGTSMALAHDSLSAAVNPAAIANLTAEQQLDAGVTYFKPERSAEISGNGFGIDGSYDGNDTEAFWMPELGYARKHSDVLSYGIALYGNGGMNTDYANNPFANFGAQGNAGVNLEQMFVTGTVAYRLNEQHALGLGVTWVRQQFEATGIQPFAGMSQDGSKVSDQGTDTSTGWGVKLGWQGKVAEGVTLGASWSSAIDTDAFDRYAGLFAENGGFDIPENYGAGVAWQVIPALTLAADWQYIAYGSVRSIANELNEGGPLGADNGSGFGWDDINVYKLGAEYALQQGLTLRAGFSYCDQPIPSSQTFFNILAPGVIQKHASVGASYAVNASNEVSVAYTHGFEETVKGSNSIPTSFGGGEADITMFQNQLALGWQVKF</sequence>
<comment type="similarity">
    <text evidence="2">Belongs to the OmpP1/FadL family.</text>
</comment>
<comment type="subcellular location">
    <subcellularLocation>
        <location evidence="1">Cell outer membrane</location>
        <topology evidence="1">Multi-pass membrane protein</topology>
    </subcellularLocation>
</comment>
<keyword evidence="3" id="KW-1134">Transmembrane beta strand</keyword>
<protein>
    <submittedName>
        <fullName evidence="9">Outer membrane protein transport protein</fullName>
    </submittedName>
</protein>
<dbReference type="Proteomes" id="UP000714380">
    <property type="component" value="Unassembled WGS sequence"/>
</dbReference>
<evidence type="ECO:0000313" key="9">
    <source>
        <dbReference type="EMBL" id="MCA6063073.1"/>
    </source>
</evidence>
<feature type="chain" id="PRO_5045444796" evidence="8">
    <location>
        <begin position="23"/>
        <end position="415"/>
    </location>
</feature>
<dbReference type="RefSeq" id="WP_225672708.1">
    <property type="nucleotide sequence ID" value="NZ_JAEDAH010000024.1"/>
</dbReference>
<feature type="signal peptide" evidence="8">
    <location>
        <begin position="1"/>
        <end position="22"/>
    </location>
</feature>
<evidence type="ECO:0000256" key="2">
    <source>
        <dbReference type="ARBA" id="ARBA00008163"/>
    </source>
</evidence>
<accession>A0ABS7ZMZ2</accession>
<dbReference type="PANTHER" id="PTHR35093">
    <property type="entry name" value="OUTER MEMBRANE PROTEIN NMB0088-RELATED"/>
    <property type="match status" value="1"/>
</dbReference>
<gene>
    <name evidence="9" type="ORF">I9W95_05570</name>
</gene>
<evidence type="ECO:0000256" key="7">
    <source>
        <dbReference type="ARBA" id="ARBA00023237"/>
    </source>
</evidence>
<evidence type="ECO:0000256" key="5">
    <source>
        <dbReference type="ARBA" id="ARBA00022729"/>
    </source>
</evidence>
<proteinExistence type="inferred from homology"/>
<keyword evidence="7" id="KW-0998">Cell outer membrane</keyword>
<keyword evidence="6" id="KW-0472">Membrane</keyword>
<keyword evidence="5 8" id="KW-0732">Signal</keyword>
<evidence type="ECO:0000256" key="8">
    <source>
        <dbReference type="SAM" id="SignalP"/>
    </source>
</evidence>
<organism evidence="9 10">
    <name type="scientific">Thalassolituus marinus</name>
    <dbReference type="NCBI Taxonomy" id="671053"/>
    <lineage>
        <taxon>Bacteria</taxon>
        <taxon>Pseudomonadati</taxon>
        <taxon>Pseudomonadota</taxon>
        <taxon>Gammaproteobacteria</taxon>
        <taxon>Oceanospirillales</taxon>
        <taxon>Oceanospirillaceae</taxon>
        <taxon>Thalassolituus</taxon>
    </lineage>
</organism>
<dbReference type="PANTHER" id="PTHR35093:SF8">
    <property type="entry name" value="OUTER MEMBRANE PROTEIN NMB0088-RELATED"/>
    <property type="match status" value="1"/>
</dbReference>
<evidence type="ECO:0000256" key="1">
    <source>
        <dbReference type="ARBA" id="ARBA00004571"/>
    </source>
</evidence>
<evidence type="ECO:0000256" key="3">
    <source>
        <dbReference type="ARBA" id="ARBA00022452"/>
    </source>
</evidence>
<evidence type="ECO:0000256" key="4">
    <source>
        <dbReference type="ARBA" id="ARBA00022692"/>
    </source>
</evidence>
<dbReference type="SUPFAM" id="SSF56935">
    <property type="entry name" value="Porins"/>
    <property type="match status" value="1"/>
</dbReference>
<comment type="caution">
    <text evidence="9">The sequence shown here is derived from an EMBL/GenBank/DDBJ whole genome shotgun (WGS) entry which is preliminary data.</text>
</comment>
<evidence type="ECO:0000256" key="6">
    <source>
        <dbReference type="ARBA" id="ARBA00023136"/>
    </source>
</evidence>
<keyword evidence="4" id="KW-0812">Transmembrane</keyword>